<evidence type="ECO:0000259" key="4">
    <source>
        <dbReference type="Pfam" id="PF02668"/>
    </source>
</evidence>
<accession>A0A6J4UEU6</accession>
<dbReference type="SUPFAM" id="SSF51197">
    <property type="entry name" value="Clavaminate synthase-like"/>
    <property type="match status" value="1"/>
</dbReference>
<dbReference type="GO" id="GO:0016706">
    <property type="term" value="F:2-oxoglutarate-dependent dioxygenase activity"/>
    <property type="evidence" value="ECO:0007669"/>
    <property type="project" value="UniProtKB-ARBA"/>
</dbReference>
<evidence type="ECO:0000256" key="3">
    <source>
        <dbReference type="ARBA" id="ARBA00023194"/>
    </source>
</evidence>
<reference evidence="5" key="1">
    <citation type="submission" date="2020-02" db="EMBL/GenBank/DDBJ databases">
        <authorList>
            <person name="Meier V. D."/>
        </authorList>
    </citation>
    <scope>NUCLEOTIDE SEQUENCE</scope>
    <source>
        <strain evidence="5">AVDCRST_MAG23</strain>
    </source>
</reference>
<comment type="cofactor">
    <cofactor evidence="1">
        <name>Fe(2+)</name>
        <dbReference type="ChEBI" id="CHEBI:29033"/>
    </cofactor>
</comment>
<organism evidence="5">
    <name type="scientific">uncultured Sphingosinicella sp</name>
    <dbReference type="NCBI Taxonomy" id="478748"/>
    <lineage>
        <taxon>Bacteria</taxon>
        <taxon>Pseudomonadati</taxon>
        <taxon>Pseudomonadota</taxon>
        <taxon>Alphaproteobacteria</taxon>
        <taxon>Sphingomonadales</taxon>
        <taxon>Sphingosinicellaceae</taxon>
        <taxon>Sphingosinicella</taxon>
        <taxon>environmental samples</taxon>
    </lineage>
</organism>
<protein>
    <submittedName>
        <fullName evidence="5">SyrP-like protein</fullName>
    </submittedName>
</protein>
<dbReference type="AlphaFoldDB" id="A0A6J4UEU6"/>
<dbReference type="PANTHER" id="PTHR10696">
    <property type="entry name" value="GAMMA-BUTYROBETAINE HYDROXYLASE-RELATED"/>
    <property type="match status" value="1"/>
</dbReference>
<evidence type="ECO:0000256" key="1">
    <source>
        <dbReference type="ARBA" id="ARBA00001954"/>
    </source>
</evidence>
<feature type="domain" description="TauD/TfdA-like" evidence="4">
    <location>
        <begin position="24"/>
        <end position="313"/>
    </location>
</feature>
<dbReference type="Pfam" id="PF02668">
    <property type="entry name" value="TauD"/>
    <property type="match status" value="1"/>
</dbReference>
<dbReference type="GO" id="GO:0017000">
    <property type="term" value="P:antibiotic biosynthetic process"/>
    <property type="evidence" value="ECO:0007669"/>
    <property type="project" value="UniProtKB-KW"/>
</dbReference>
<keyword evidence="2" id="KW-0560">Oxidoreductase</keyword>
<dbReference type="PANTHER" id="PTHR10696:SF56">
    <property type="entry name" value="TAUD_TFDA-LIKE DOMAIN-CONTAINING PROTEIN"/>
    <property type="match status" value="1"/>
</dbReference>
<dbReference type="InterPro" id="IPR050411">
    <property type="entry name" value="AlphaKG_dependent_hydroxylases"/>
</dbReference>
<sequence length="319" mass="35336">MIKTSLDPRGLPLAIEPDDGCPGFESLLHERRDFFSEKLLEHGALLFRGFAEPDLEQFRRFVAAFSGSETLFDYAGGASPRSALGGEKDGLYSSTEYPSSMGLALHNELSYADVYPKRLFFFCLVAAEQGGETTLGDSRRILRRIDPGIVDAFRTRRVRYVRNLSPDQGSGYSWQDAFETDDPQVAESHCRRIGAEFEWGEGGMLRLSQVRPGIAAHPATGDEVWFNQADGFHPSALDPATYAAFLDQTGSEDRFRLNVTYGDGSPIEAATLDHIRAALREETVPHRWRTGDILVLDNLLAAHGRMPFSGARKIALAMT</sequence>
<dbReference type="InterPro" id="IPR042098">
    <property type="entry name" value="TauD-like_sf"/>
</dbReference>
<dbReference type="Gene3D" id="3.60.130.10">
    <property type="entry name" value="Clavaminate synthase-like"/>
    <property type="match status" value="1"/>
</dbReference>
<evidence type="ECO:0000313" key="5">
    <source>
        <dbReference type="EMBL" id="CAA9545626.1"/>
    </source>
</evidence>
<dbReference type="EMBL" id="CADCWD010000083">
    <property type="protein sequence ID" value="CAA9545626.1"/>
    <property type="molecule type" value="Genomic_DNA"/>
</dbReference>
<name>A0A6J4UEU6_9SPHN</name>
<dbReference type="InterPro" id="IPR003819">
    <property type="entry name" value="TauD/TfdA-like"/>
</dbReference>
<keyword evidence="3" id="KW-0045">Antibiotic biosynthesis</keyword>
<gene>
    <name evidence="5" type="ORF">AVDCRST_MAG23-2521</name>
</gene>
<proteinExistence type="predicted"/>
<evidence type="ECO:0000256" key="2">
    <source>
        <dbReference type="ARBA" id="ARBA00023002"/>
    </source>
</evidence>